<dbReference type="Pfam" id="PF00135">
    <property type="entry name" value="COesterase"/>
    <property type="match status" value="1"/>
</dbReference>
<dbReference type="Gene3D" id="3.40.50.1820">
    <property type="entry name" value="alpha/beta hydrolase"/>
    <property type="match status" value="1"/>
</dbReference>
<dbReference type="Proteomes" id="UP000651452">
    <property type="component" value="Unassembled WGS sequence"/>
</dbReference>
<proteinExistence type="predicted"/>
<dbReference type="InterPro" id="IPR050309">
    <property type="entry name" value="Type-B_Carboxylest/Lipase"/>
</dbReference>
<sequence>MNNNQDVLQHSTLQCSLRGKHDESTIQYRNLKYATIPARFKDSVLNDTLHTGSDGVFDATRFGPSCPQKRGGQKLDLALLGSTRIALSYEDGQGKTEMMNELDCLHLSITIPKSASEAGHAKALPVFVWVHGGGFGIGSNSWPQYDLRRFVERSATLGKPVIGVSMNYRLGMFGNLASEEVDAKGNFGYKDVAQAFRWIKKHIDGFGGDYGDITAAGNSAGAIVLSTILCANVGESALFEKVLLMSGETTVRKPRTSYWHQRIYNDQLRFLGLDKSDFAAQRAALLQTDAEELAEKLPPLQHYCAHIDGEWLTHNITTGIMADGRRAEHQPIWCKEFVIGDTQHDGTIFKAKILDRPDAFDRLQLACQKHLQPSETDSLLSAYKLSGTASADELRNGMCLIFSELRFYLPSLTALQGWGSSSPPKRASRYHFHVPNPFEGRFKGLASHEIDVVYLLQNFREHFDRSDCEIANQMTDHVISYVNGEGWAKQDKLVVFAPEGRKEMEEDEYDRLYRSGRGRLLENIGHARLWDVAEAWMGVRSEHKERAKM</sequence>
<evidence type="ECO:0000313" key="3">
    <source>
        <dbReference type="Proteomes" id="UP000651452"/>
    </source>
</evidence>
<dbReference type="InterPro" id="IPR029058">
    <property type="entry name" value="AB_hydrolase_fold"/>
</dbReference>
<accession>A0A8H7J7X9</accession>
<dbReference type="InterPro" id="IPR002018">
    <property type="entry name" value="CarbesteraseB"/>
</dbReference>
<reference evidence="2" key="2">
    <citation type="submission" date="2020-09" db="EMBL/GenBank/DDBJ databases">
        <title>Reference genome assembly for Australian Ascochyta lentis isolate Al4.</title>
        <authorList>
            <person name="Lee R.C."/>
            <person name="Farfan-Caceres L.M."/>
            <person name="Debler J.W."/>
            <person name="Williams A.H."/>
            <person name="Henares B.M."/>
        </authorList>
    </citation>
    <scope>NUCLEOTIDE SEQUENCE</scope>
    <source>
        <strain evidence="2">Al4</strain>
    </source>
</reference>
<reference evidence="2" key="1">
    <citation type="submission" date="2018-12" db="EMBL/GenBank/DDBJ databases">
        <authorList>
            <person name="Syme R.A."/>
            <person name="Farfan-Caceres L."/>
            <person name="Lichtenzveig J."/>
        </authorList>
    </citation>
    <scope>NUCLEOTIDE SEQUENCE</scope>
    <source>
        <strain evidence="2">Al4</strain>
    </source>
</reference>
<keyword evidence="3" id="KW-1185">Reference proteome</keyword>
<dbReference type="OrthoDB" id="3200163at2759"/>
<gene>
    <name evidence="2" type="ORF">EKO04_002305</name>
</gene>
<comment type="caution">
    <text evidence="2">The sequence shown here is derived from an EMBL/GenBank/DDBJ whole genome shotgun (WGS) entry which is preliminary data.</text>
</comment>
<dbReference type="AlphaFoldDB" id="A0A8H7J7X9"/>
<dbReference type="SUPFAM" id="SSF53474">
    <property type="entry name" value="alpha/beta-Hydrolases"/>
    <property type="match status" value="1"/>
</dbReference>
<organism evidence="2 3">
    <name type="scientific">Ascochyta lentis</name>
    <dbReference type="NCBI Taxonomy" id="205686"/>
    <lineage>
        <taxon>Eukaryota</taxon>
        <taxon>Fungi</taxon>
        <taxon>Dikarya</taxon>
        <taxon>Ascomycota</taxon>
        <taxon>Pezizomycotina</taxon>
        <taxon>Dothideomycetes</taxon>
        <taxon>Pleosporomycetidae</taxon>
        <taxon>Pleosporales</taxon>
        <taxon>Pleosporineae</taxon>
        <taxon>Didymellaceae</taxon>
        <taxon>Ascochyta</taxon>
    </lineage>
</organism>
<dbReference type="EMBL" id="RZGK01000004">
    <property type="protein sequence ID" value="KAF9699750.1"/>
    <property type="molecule type" value="Genomic_DNA"/>
</dbReference>
<name>A0A8H7J7X9_9PLEO</name>
<evidence type="ECO:0000313" key="2">
    <source>
        <dbReference type="EMBL" id="KAF9699750.1"/>
    </source>
</evidence>
<dbReference type="PANTHER" id="PTHR11559">
    <property type="entry name" value="CARBOXYLESTERASE"/>
    <property type="match status" value="1"/>
</dbReference>
<protein>
    <recommendedName>
        <fullName evidence="1">Carboxylesterase type B domain-containing protein</fullName>
    </recommendedName>
</protein>
<evidence type="ECO:0000259" key="1">
    <source>
        <dbReference type="Pfam" id="PF00135"/>
    </source>
</evidence>
<feature type="domain" description="Carboxylesterase type B" evidence="1">
    <location>
        <begin position="17"/>
        <end position="484"/>
    </location>
</feature>